<dbReference type="Proteomes" id="UP000295288">
    <property type="component" value="Segment"/>
</dbReference>
<reference evidence="1 2" key="1">
    <citation type="submission" date="2019-02" db="EMBL/GenBank/DDBJ databases">
        <title>A cornucopia of Shigella phages from the Cornhusker state.</title>
        <authorList>
            <person name="Doore S.M."/>
            <person name="Schrad J.R."/>
            <person name="Perrett H.R."/>
            <person name="Dover J.A."/>
            <person name="Schrad K.P."/>
            <person name="Dean W.F."/>
            <person name="Parent K.N."/>
        </authorList>
    </citation>
    <scope>NUCLEOTIDE SEQUENCE [LARGE SCALE GENOMIC DNA]</scope>
</reference>
<accession>A0A482JLA8</accession>
<sequence length="167" mass="19469">MSLPIKINLVFGFNVLKGQILSLPKSPYRTDKGSVKRAAHYNNNLGALQSLYEWLDEDGRLNEYLHQLNLTLEEGNMVYNHLPQLYTPMSPTQQNWNERALDGYSTITHSKSLDSTPEYRKLREIIYQTIGKRVSKGLGYKEKVDWNTQKCIKFYSFDNEKQTFIEV</sequence>
<dbReference type="EMBL" id="MK562505">
    <property type="protein sequence ID" value="QBP33137.1"/>
    <property type="molecule type" value="Genomic_DNA"/>
</dbReference>
<proteinExistence type="predicted"/>
<protein>
    <submittedName>
        <fullName evidence="1">Uncharacterized protein</fullName>
    </submittedName>
</protein>
<keyword evidence="2" id="KW-1185">Reference proteome</keyword>
<gene>
    <name evidence="1" type="ORF">Silverhawkium_gp50</name>
</gene>
<name>A0A482JLA8_9CAUD</name>
<evidence type="ECO:0000313" key="2">
    <source>
        <dbReference type="Proteomes" id="UP000295288"/>
    </source>
</evidence>
<evidence type="ECO:0000313" key="1">
    <source>
        <dbReference type="EMBL" id="QBP33137.1"/>
    </source>
</evidence>
<organism evidence="1 2">
    <name type="scientific">Shigella phage Silverhawkium</name>
    <dbReference type="NCBI Taxonomy" id="2530185"/>
    <lineage>
        <taxon>Viruses</taxon>
        <taxon>Duplodnaviria</taxon>
        <taxon>Heunggongvirae</taxon>
        <taxon>Uroviricota</taxon>
        <taxon>Caudoviricetes</taxon>
        <taxon>Andersonviridae</taxon>
        <taxon>Ounavirinae</taxon>
        <taxon>Mooglevirus</taxon>
        <taxon>Mooglevirus silverhawkium</taxon>
    </lineage>
</organism>